<keyword evidence="1" id="KW-0472">Membrane</keyword>
<proteinExistence type="predicted"/>
<dbReference type="EMBL" id="VWPK01000015">
    <property type="protein sequence ID" value="KAA5612108.1"/>
    <property type="molecule type" value="Genomic_DNA"/>
</dbReference>
<gene>
    <name evidence="2" type="ORF">F1189_11680</name>
</gene>
<name>A0A5M6IXI3_9PROT</name>
<comment type="caution">
    <text evidence="2">The sequence shown here is derived from an EMBL/GenBank/DDBJ whole genome shotgun (WGS) entry which is preliminary data.</text>
</comment>
<dbReference type="RefSeq" id="WP_150040924.1">
    <property type="nucleotide sequence ID" value="NZ_OW485601.1"/>
</dbReference>
<evidence type="ECO:0000256" key="1">
    <source>
        <dbReference type="SAM" id="Phobius"/>
    </source>
</evidence>
<keyword evidence="1" id="KW-1133">Transmembrane helix</keyword>
<evidence type="ECO:0000313" key="3">
    <source>
        <dbReference type="Proteomes" id="UP000325255"/>
    </source>
</evidence>
<keyword evidence="1" id="KW-0812">Transmembrane</keyword>
<evidence type="ECO:0000313" key="2">
    <source>
        <dbReference type="EMBL" id="KAA5612108.1"/>
    </source>
</evidence>
<reference evidence="2 3" key="1">
    <citation type="submission" date="2019-09" db="EMBL/GenBank/DDBJ databases">
        <title>Genome sequence of Rhodovastum atsumiense, a diverse member of the Acetobacteraceae family of non-sulfur purple photosynthetic bacteria.</title>
        <authorList>
            <person name="Meyer T."/>
            <person name="Kyndt J."/>
        </authorList>
    </citation>
    <scope>NUCLEOTIDE SEQUENCE [LARGE SCALE GENOMIC DNA]</scope>
    <source>
        <strain evidence="2 3">DSM 21279</strain>
    </source>
</reference>
<keyword evidence="3" id="KW-1185">Reference proteome</keyword>
<feature type="transmembrane region" description="Helical" evidence="1">
    <location>
        <begin position="177"/>
        <end position="196"/>
    </location>
</feature>
<protein>
    <submittedName>
        <fullName evidence="2">Uncharacterized protein</fullName>
    </submittedName>
</protein>
<dbReference type="AlphaFoldDB" id="A0A5M6IXI3"/>
<accession>A0A5M6IXI3</accession>
<organism evidence="2 3">
    <name type="scientific">Rhodovastum atsumiense</name>
    <dbReference type="NCBI Taxonomy" id="504468"/>
    <lineage>
        <taxon>Bacteria</taxon>
        <taxon>Pseudomonadati</taxon>
        <taxon>Pseudomonadota</taxon>
        <taxon>Alphaproteobacteria</taxon>
        <taxon>Acetobacterales</taxon>
        <taxon>Acetobacteraceae</taxon>
        <taxon>Rhodovastum</taxon>
    </lineage>
</organism>
<dbReference type="Proteomes" id="UP000325255">
    <property type="component" value="Unassembled WGS sequence"/>
</dbReference>
<sequence>MDMPVGRSRELCCVLSLWILLCIAAAFPARAHRQGSSAPAPEDAISIPTVTHGEMLVLAAYRRAILALAQQQFPTDRVMRRLQGFINIQFSACLWGLAPGSLTDEDSPFNECAHAYLAATRALLLHLLDMPGDRTAVQAVVAEIEDAMQARQASLMLCRYSGEAFNTSDVIYPDWRGLLPCTPGLIVLAVLALAVLRSASARPCRFDRQ</sequence>
<dbReference type="OrthoDB" id="7875723at2"/>